<reference evidence="2 3" key="1">
    <citation type="journal article" date="2014" name="PLoS Genet.">
        <title>Phylogenetically driven sequencing of extremely halophilic archaea reveals strategies for static and dynamic osmo-response.</title>
        <authorList>
            <person name="Becker E.A."/>
            <person name="Seitzer P.M."/>
            <person name="Tritt A."/>
            <person name="Larsen D."/>
            <person name="Krusor M."/>
            <person name="Yao A.I."/>
            <person name="Wu D."/>
            <person name="Madern D."/>
            <person name="Eisen J.A."/>
            <person name="Darling A.E."/>
            <person name="Facciotti M.T."/>
        </authorList>
    </citation>
    <scope>NUCLEOTIDE SEQUENCE [LARGE SCALE GENOMIC DNA]</scope>
    <source>
        <strain evidence="2 3">DSM 21995</strain>
    </source>
</reference>
<evidence type="ECO:0000313" key="3">
    <source>
        <dbReference type="Proteomes" id="UP000011650"/>
    </source>
</evidence>
<proteinExistence type="predicted"/>
<protein>
    <submittedName>
        <fullName evidence="2">Uncharacterized protein</fullName>
    </submittedName>
</protein>
<dbReference type="STRING" id="1227482.C469_10276"/>
<gene>
    <name evidence="2" type="ORF">C469_10276</name>
</gene>
<comment type="caution">
    <text evidence="2">The sequence shown here is derived from an EMBL/GenBank/DDBJ whole genome shotgun (WGS) entry which is preliminary data.</text>
</comment>
<organism evidence="2 3">
    <name type="scientific">Halorubrum lipolyticum DSM 21995</name>
    <dbReference type="NCBI Taxonomy" id="1227482"/>
    <lineage>
        <taxon>Archaea</taxon>
        <taxon>Methanobacteriati</taxon>
        <taxon>Methanobacteriota</taxon>
        <taxon>Stenosarchaea group</taxon>
        <taxon>Halobacteria</taxon>
        <taxon>Halobacteriales</taxon>
        <taxon>Haloferacaceae</taxon>
        <taxon>Halorubrum</taxon>
    </lineage>
</organism>
<dbReference type="OrthoDB" id="191228at2157"/>
<feature type="region of interest" description="Disordered" evidence="1">
    <location>
        <begin position="402"/>
        <end position="431"/>
    </location>
</feature>
<keyword evidence="3" id="KW-1185">Reference proteome</keyword>
<dbReference type="Pfam" id="PF15892">
    <property type="entry name" value="BNR_4"/>
    <property type="match status" value="1"/>
</dbReference>
<dbReference type="Proteomes" id="UP000011650">
    <property type="component" value="Unassembled WGS sequence"/>
</dbReference>
<feature type="compositionally biased region" description="Basic and acidic residues" evidence="1">
    <location>
        <begin position="402"/>
        <end position="411"/>
    </location>
</feature>
<dbReference type="Gene3D" id="2.115.10.20">
    <property type="entry name" value="Glycosyl hydrolase domain, family 43"/>
    <property type="match status" value="1"/>
</dbReference>
<dbReference type="InterPro" id="IPR023296">
    <property type="entry name" value="Glyco_hydro_beta-prop_sf"/>
</dbReference>
<evidence type="ECO:0000256" key="1">
    <source>
        <dbReference type="SAM" id="MobiDB-lite"/>
    </source>
</evidence>
<dbReference type="AlphaFoldDB" id="M0NPJ7"/>
<dbReference type="RefSeq" id="WP_008006281.1">
    <property type="nucleotide sequence ID" value="NZ_AOJG01000028.1"/>
</dbReference>
<dbReference type="EMBL" id="AOJG01000028">
    <property type="protein sequence ID" value="EMA59701.1"/>
    <property type="molecule type" value="Genomic_DNA"/>
</dbReference>
<sequence length="431" mass="48253">MTDRTTSGAIDVAAVWSGTPAEFELYTCRERGRQVVAFYDADRWPTVGVRSLGESTWTTVRLPALGRIGWDAHNDLALTVDDDGRIHVAGNVHGDPLAYVRTADPGDVTTFERVPEMVGSRERRVTYPRFFRGPADELVFEYRDGRSGGGDWLYNVYDHDARSWRRLLADPLTAGRDRMNAYPHGPIPGPDGYYHCCWVWRDSPDAATNHDLSYARSADLQQWETSRGDPLELPITIETGEIVDPVPPGSGLINGNTPIGFDDRGRAVVSYHKYDPDGHTQVYNARSDGDGWTVSRVSDWEYRWEFGGTGSIPFDIEIGPVTVGDTGRLEQSYTHAEYGSGTWVLDPETLERVDHVARSRRPEGLDEARTAYPGMRVNWVDDSGVAPDGVEYALRWETLGPNRDRERDRDPPATTLRCHAFETGSSTRSRD</sequence>
<name>M0NPJ7_9EURY</name>
<accession>M0NPJ7</accession>
<evidence type="ECO:0000313" key="2">
    <source>
        <dbReference type="EMBL" id="EMA59701.1"/>
    </source>
</evidence>
<dbReference type="PATRIC" id="fig|1227482.3.peg.2072"/>